<dbReference type="InterPro" id="IPR020846">
    <property type="entry name" value="MFS_dom"/>
</dbReference>
<dbReference type="RefSeq" id="WP_133451708.1">
    <property type="nucleotide sequence ID" value="NZ_SCWF01000005.1"/>
</dbReference>
<comment type="caution">
    <text evidence="8">The sequence shown here is derived from an EMBL/GenBank/DDBJ whole genome shotgun (WGS) entry which is preliminary data.</text>
</comment>
<evidence type="ECO:0000256" key="6">
    <source>
        <dbReference type="SAM" id="Phobius"/>
    </source>
</evidence>
<dbReference type="PROSITE" id="PS50850">
    <property type="entry name" value="MFS"/>
    <property type="match status" value="1"/>
</dbReference>
<feature type="domain" description="Major facilitator superfamily (MFS) profile" evidence="7">
    <location>
        <begin position="13"/>
        <end position="389"/>
    </location>
</feature>
<evidence type="ECO:0000256" key="5">
    <source>
        <dbReference type="ARBA" id="ARBA00023136"/>
    </source>
</evidence>
<name>A0A4R6BZT6_9STAP</name>
<evidence type="ECO:0000313" key="9">
    <source>
        <dbReference type="Proteomes" id="UP000294843"/>
    </source>
</evidence>
<dbReference type="SUPFAM" id="SSF103473">
    <property type="entry name" value="MFS general substrate transporter"/>
    <property type="match status" value="1"/>
</dbReference>
<dbReference type="InterPro" id="IPR052714">
    <property type="entry name" value="MFS_Exporter"/>
</dbReference>
<evidence type="ECO:0000256" key="2">
    <source>
        <dbReference type="ARBA" id="ARBA00022448"/>
    </source>
</evidence>
<dbReference type="GO" id="GO:0005886">
    <property type="term" value="C:plasma membrane"/>
    <property type="evidence" value="ECO:0007669"/>
    <property type="project" value="UniProtKB-SubCell"/>
</dbReference>
<evidence type="ECO:0000256" key="4">
    <source>
        <dbReference type="ARBA" id="ARBA00022989"/>
    </source>
</evidence>
<feature type="transmembrane region" description="Helical" evidence="6">
    <location>
        <begin position="109"/>
        <end position="129"/>
    </location>
</feature>
<feature type="transmembrane region" description="Helical" evidence="6">
    <location>
        <begin position="365"/>
        <end position="384"/>
    </location>
</feature>
<dbReference type="Proteomes" id="UP000294843">
    <property type="component" value="Unassembled WGS sequence"/>
</dbReference>
<keyword evidence="2" id="KW-0813">Transport</keyword>
<keyword evidence="4 6" id="KW-1133">Transmembrane helix</keyword>
<dbReference type="OrthoDB" id="9814001at2"/>
<evidence type="ECO:0000256" key="1">
    <source>
        <dbReference type="ARBA" id="ARBA00004651"/>
    </source>
</evidence>
<dbReference type="InterPro" id="IPR011701">
    <property type="entry name" value="MFS"/>
</dbReference>
<evidence type="ECO:0000256" key="3">
    <source>
        <dbReference type="ARBA" id="ARBA00022692"/>
    </source>
</evidence>
<keyword evidence="3 6" id="KW-0812">Transmembrane</keyword>
<feature type="transmembrane region" description="Helical" evidence="6">
    <location>
        <begin position="80"/>
        <end position="97"/>
    </location>
</feature>
<dbReference type="GO" id="GO:0022857">
    <property type="term" value="F:transmembrane transporter activity"/>
    <property type="evidence" value="ECO:0007669"/>
    <property type="project" value="InterPro"/>
</dbReference>
<protein>
    <submittedName>
        <fullName evidence="8">MFS transporter</fullName>
    </submittedName>
</protein>
<feature type="transmembrane region" description="Helical" evidence="6">
    <location>
        <begin position="45"/>
        <end position="68"/>
    </location>
</feature>
<feature type="transmembrane region" description="Helical" evidence="6">
    <location>
        <begin position="273"/>
        <end position="292"/>
    </location>
</feature>
<feature type="transmembrane region" description="Helical" evidence="6">
    <location>
        <begin position="213"/>
        <end position="237"/>
    </location>
</feature>
<feature type="transmembrane region" description="Helical" evidence="6">
    <location>
        <begin position="169"/>
        <end position="187"/>
    </location>
</feature>
<feature type="transmembrane region" description="Helical" evidence="6">
    <location>
        <begin position="14"/>
        <end position="39"/>
    </location>
</feature>
<feature type="transmembrane region" description="Helical" evidence="6">
    <location>
        <begin position="298"/>
        <end position="315"/>
    </location>
</feature>
<keyword evidence="9" id="KW-1185">Reference proteome</keyword>
<evidence type="ECO:0000259" key="7">
    <source>
        <dbReference type="PROSITE" id="PS50850"/>
    </source>
</evidence>
<accession>A0A4R6BZT6</accession>
<reference evidence="8 9" key="1">
    <citation type="submission" date="2019-01" db="EMBL/GenBank/DDBJ databases">
        <title>Draft genome sequences of the type strains of six Macrococcus species.</title>
        <authorList>
            <person name="Mazhar S."/>
            <person name="Altermann E."/>
            <person name="Hill C."/>
            <person name="Mcauliffe O."/>
        </authorList>
    </citation>
    <scope>NUCLEOTIDE SEQUENCE [LARGE SCALE GENOMIC DNA]</scope>
    <source>
        <strain evidence="8 9">ATCC 51825</strain>
    </source>
</reference>
<dbReference type="AlphaFoldDB" id="A0A4R6BZT6"/>
<feature type="transmembrane region" description="Helical" evidence="6">
    <location>
        <begin position="243"/>
        <end position="261"/>
    </location>
</feature>
<dbReference type="EMBL" id="SCWF01000005">
    <property type="protein sequence ID" value="TDM14167.1"/>
    <property type="molecule type" value="Genomic_DNA"/>
</dbReference>
<proteinExistence type="predicted"/>
<dbReference type="Gene3D" id="1.20.1250.20">
    <property type="entry name" value="MFS general substrate transporter like domains"/>
    <property type="match status" value="1"/>
</dbReference>
<dbReference type="InterPro" id="IPR036259">
    <property type="entry name" value="MFS_trans_sf"/>
</dbReference>
<gene>
    <name evidence="8" type="ORF">ERX55_06235</name>
</gene>
<dbReference type="PANTHER" id="PTHR23531">
    <property type="entry name" value="QUINOLENE RESISTANCE PROTEIN NORA"/>
    <property type="match status" value="1"/>
</dbReference>
<dbReference type="PANTHER" id="PTHR23531:SF1">
    <property type="entry name" value="QUINOLENE RESISTANCE PROTEIN NORA"/>
    <property type="match status" value="1"/>
</dbReference>
<comment type="subcellular location">
    <subcellularLocation>
        <location evidence="1">Cell membrane</location>
        <topology evidence="1">Multi-pass membrane protein</topology>
    </subcellularLocation>
</comment>
<feature type="transmembrane region" description="Helical" evidence="6">
    <location>
        <begin position="336"/>
        <end position="359"/>
    </location>
</feature>
<feature type="transmembrane region" description="Helical" evidence="6">
    <location>
        <begin position="141"/>
        <end position="163"/>
    </location>
</feature>
<sequence length="395" mass="42670">MHTPVKEPLWTKNFILVSLINFIIMLSMYLLLVTIGGYAVEEYHVSQSMAGLVSGIFIVGSLIGRFWAGKYIDILGEKKILMIGTIIFTITTGLYLFSSNLTLMLIMRLVNGIGSGIASTATGTIAASITPVTRRGEGVSYFSMSTVLSTAVGPFLGLTLLRFITFKQLFIVCFVLAVAALLILSSVKVKQNLPSQAQAAKGLHLGDFIDKNALPIAVVMLVAATAYSSILSFISFFTQENHLVEAGSFFFLVYAIAVLVSRPITGRLMDTKGTNIVMIPAFISFVIGLLILSVTHHALLLLVSAIFIGLGYGNIQSIAQAVAIKVTDAHKIGLATSTYFIFLDFALGFGPYGLGYLIPSVGMHGLYQLMGILAVVGLILYYLLHGRNAKQFEQQ</sequence>
<dbReference type="Pfam" id="PF07690">
    <property type="entry name" value="MFS_1"/>
    <property type="match status" value="1"/>
</dbReference>
<evidence type="ECO:0000313" key="8">
    <source>
        <dbReference type="EMBL" id="TDM14167.1"/>
    </source>
</evidence>
<keyword evidence="5 6" id="KW-0472">Membrane</keyword>
<dbReference type="CDD" id="cd17489">
    <property type="entry name" value="MFS_YfcJ_like"/>
    <property type="match status" value="1"/>
</dbReference>
<organism evidence="8 9">
    <name type="scientific">Macrococcus bovicus</name>
    <dbReference type="NCBI Taxonomy" id="69968"/>
    <lineage>
        <taxon>Bacteria</taxon>
        <taxon>Bacillati</taxon>
        <taxon>Bacillota</taxon>
        <taxon>Bacilli</taxon>
        <taxon>Bacillales</taxon>
        <taxon>Staphylococcaceae</taxon>
        <taxon>Macrococcus</taxon>
    </lineage>
</organism>